<dbReference type="Proteomes" id="UP000255389">
    <property type="component" value="Unassembled WGS sequence"/>
</dbReference>
<gene>
    <name evidence="1" type="ORF">NCTC1542_06869</name>
</gene>
<dbReference type="EMBL" id="UGQY01000006">
    <property type="protein sequence ID" value="SUA31514.1"/>
    <property type="molecule type" value="Genomic_DNA"/>
</dbReference>
<dbReference type="AlphaFoldDB" id="A0A378WEL7"/>
<sequence length="96" mass="10323">MAADGILYDFGANAGHLEDITGMANAIQEVRQDIQQIFQALGEVYTGEGATALNTAHHEVDNMLDEALNTVVVTQKQAQDQQDAMQAMDRANAAAF</sequence>
<organism evidence="1 2">
    <name type="scientific">Mycolicibacterium fortuitum</name>
    <name type="common">Mycobacterium fortuitum</name>
    <dbReference type="NCBI Taxonomy" id="1766"/>
    <lineage>
        <taxon>Bacteria</taxon>
        <taxon>Bacillati</taxon>
        <taxon>Actinomycetota</taxon>
        <taxon>Actinomycetes</taxon>
        <taxon>Mycobacteriales</taxon>
        <taxon>Mycobacteriaceae</taxon>
        <taxon>Mycolicibacterium</taxon>
    </lineage>
</organism>
<protein>
    <recommendedName>
        <fullName evidence="3">ESAT-6-like protein</fullName>
    </recommendedName>
</protein>
<evidence type="ECO:0000313" key="2">
    <source>
        <dbReference type="Proteomes" id="UP000255389"/>
    </source>
</evidence>
<dbReference type="SUPFAM" id="SSF140453">
    <property type="entry name" value="EsxAB dimer-like"/>
    <property type="match status" value="1"/>
</dbReference>
<reference evidence="1 2" key="1">
    <citation type="submission" date="2018-06" db="EMBL/GenBank/DDBJ databases">
        <authorList>
            <consortium name="Pathogen Informatics"/>
            <person name="Doyle S."/>
        </authorList>
    </citation>
    <scope>NUCLEOTIDE SEQUENCE [LARGE SCALE GENOMIC DNA]</scope>
    <source>
        <strain evidence="1 2">NCTC1542</strain>
    </source>
</reference>
<evidence type="ECO:0008006" key="3">
    <source>
        <dbReference type="Google" id="ProtNLM"/>
    </source>
</evidence>
<proteinExistence type="predicted"/>
<dbReference type="Gene3D" id="1.10.287.1060">
    <property type="entry name" value="ESAT-6-like"/>
    <property type="match status" value="1"/>
</dbReference>
<evidence type="ECO:0000313" key="1">
    <source>
        <dbReference type="EMBL" id="SUA31514.1"/>
    </source>
</evidence>
<dbReference type="InterPro" id="IPR036689">
    <property type="entry name" value="ESAT-6-like_sf"/>
</dbReference>
<name>A0A378WEL7_MYCFO</name>
<accession>A0A378WEL7</accession>